<dbReference type="Gene3D" id="1.20.120.330">
    <property type="entry name" value="Nucleotidyltransferases domain 2"/>
    <property type="match status" value="1"/>
</dbReference>
<dbReference type="AlphaFoldDB" id="A0A2T0LIB5"/>
<comment type="caution">
    <text evidence="1">The sequence shown here is derived from an EMBL/GenBank/DDBJ whole genome shotgun (WGS) entry which is preliminary data.</text>
</comment>
<proteinExistence type="predicted"/>
<name>A0A2T0LIB5_9BACL</name>
<protein>
    <submittedName>
        <fullName evidence="1">Aminoglycoside 6-adenylyltransferase</fullName>
    </submittedName>
</protein>
<organism evidence="1 2">
    <name type="scientific">Planifilum fimeticola</name>
    <dbReference type="NCBI Taxonomy" id="201975"/>
    <lineage>
        <taxon>Bacteria</taxon>
        <taxon>Bacillati</taxon>
        <taxon>Bacillota</taxon>
        <taxon>Bacilli</taxon>
        <taxon>Bacillales</taxon>
        <taxon>Thermoactinomycetaceae</taxon>
        <taxon>Planifilum</taxon>
    </lineage>
</organism>
<keyword evidence="1" id="KW-0548">Nucleotidyltransferase</keyword>
<dbReference type="RefSeq" id="WP_106344110.1">
    <property type="nucleotide sequence ID" value="NZ_PVNE01000003.1"/>
</dbReference>
<dbReference type="OrthoDB" id="9776406at2"/>
<sequence length="293" mass="34398">MRSEKEMMDLILGVAQRDERIRAVYMTGSRANPDAPKDIFQDYDVVYVVEETASLIREKNWIRVFGDLLMLQEPDKNDKLDVNVDFDRSYAYLMLFADGNRLDLRLQTKEAMREEYGKDKLAVPLMDKDGCLPPVPPPTDSEYHVKRPTEQHFLRCCNNFWWCLQNVAKGIWRDELPYAKHMFESVVRLELDEMVSWWIGTRRDFRVSMGKMGKYFKKYLPTPYWDMYRATYSDADLDNFWDSVFAACSLFRTLAKEVADALSFPYPADDDANMTKYLKRVRNLPADATGIFD</sequence>
<keyword evidence="2" id="KW-1185">Reference proteome</keyword>
<dbReference type="SUPFAM" id="SSF81301">
    <property type="entry name" value="Nucleotidyltransferase"/>
    <property type="match status" value="1"/>
</dbReference>
<keyword evidence="1" id="KW-0808">Transferase</keyword>
<reference evidence="1 2" key="1">
    <citation type="submission" date="2018-03" db="EMBL/GenBank/DDBJ databases">
        <title>Genomic Encyclopedia of Archaeal and Bacterial Type Strains, Phase II (KMG-II): from individual species to whole genera.</title>
        <authorList>
            <person name="Goeker M."/>
        </authorList>
    </citation>
    <scope>NUCLEOTIDE SEQUENCE [LARGE SCALE GENOMIC DNA]</scope>
    <source>
        <strain evidence="1 2">DSM 44946</strain>
    </source>
</reference>
<evidence type="ECO:0000313" key="2">
    <source>
        <dbReference type="Proteomes" id="UP000237797"/>
    </source>
</evidence>
<dbReference type="GO" id="GO:0016779">
    <property type="term" value="F:nucleotidyltransferase activity"/>
    <property type="evidence" value="ECO:0007669"/>
    <property type="project" value="UniProtKB-KW"/>
</dbReference>
<dbReference type="PIRSF" id="PIRSF000812">
    <property type="entry name" value="AAD"/>
    <property type="match status" value="1"/>
</dbReference>
<dbReference type="EMBL" id="PVNE01000003">
    <property type="protein sequence ID" value="PRX42158.1"/>
    <property type="molecule type" value="Genomic_DNA"/>
</dbReference>
<dbReference type="Proteomes" id="UP000237797">
    <property type="component" value="Unassembled WGS sequence"/>
</dbReference>
<dbReference type="Gene3D" id="3.30.460.10">
    <property type="entry name" value="Beta Polymerase, domain 2"/>
    <property type="match status" value="1"/>
</dbReference>
<dbReference type="InterPro" id="IPR043519">
    <property type="entry name" value="NT_sf"/>
</dbReference>
<evidence type="ECO:0000313" key="1">
    <source>
        <dbReference type="EMBL" id="PRX42158.1"/>
    </source>
</evidence>
<gene>
    <name evidence="1" type="ORF">CLV97_103174</name>
</gene>
<dbReference type="SUPFAM" id="SSF81631">
    <property type="entry name" value="PAP/OAS1 substrate-binding domain"/>
    <property type="match status" value="1"/>
</dbReference>
<dbReference type="InterPro" id="IPR007530">
    <property type="entry name" value="Aminoglycoside_adenylylTfrase"/>
</dbReference>
<dbReference type="Pfam" id="PF04439">
    <property type="entry name" value="Adenyl_transf"/>
    <property type="match status" value="1"/>
</dbReference>
<accession>A0A2T0LIB5</accession>